<keyword evidence="2" id="KW-0472">Membrane</keyword>
<organism evidence="3 4">
    <name type="scientific">Streptomyces gardneri</name>
    <dbReference type="NCBI Taxonomy" id="66892"/>
    <lineage>
        <taxon>Bacteria</taxon>
        <taxon>Bacillati</taxon>
        <taxon>Actinomycetota</taxon>
        <taxon>Actinomycetes</taxon>
        <taxon>Kitasatosporales</taxon>
        <taxon>Streptomycetaceae</taxon>
        <taxon>Streptomyces</taxon>
    </lineage>
</organism>
<evidence type="ECO:0008006" key="5">
    <source>
        <dbReference type="Google" id="ProtNLM"/>
    </source>
</evidence>
<evidence type="ECO:0000313" key="3">
    <source>
        <dbReference type="EMBL" id="GEB56402.1"/>
    </source>
</evidence>
<evidence type="ECO:0000256" key="2">
    <source>
        <dbReference type="SAM" id="Phobius"/>
    </source>
</evidence>
<name>A0A4Y3RFE2_9ACTN</name>
<comment type="caution">
    <text evidence="3">The sequence shown here is derived from an EMBL/GenBank/DDBJ whole genome shotgun (WGS) entry which is preliminary data.</text>
</comment>
<accession>A0A4Y3RFE2</accession>
<reference evidence="3 4" key="1">
    <citation type="submission" date="2019-06" db="EMBL/GenBank/DDBJ databases">
        <title>Whole genome shotgun sequence of Streptomyces gardneri NBRC 12865.</title>
        <authorList>
            <person name="Hosoyama A."/>
            <person name="Uohara A."/>
            <person name="Ohji S."/>
            <person name="Ichikawa N."/>
        </authorList>
    </citation>
    <scope>NUCLEOTIDE SEQUENCE [LARGE SCALE GENOMIC DNA]</scope>
    <source>
        <strain evidence="3 4">NBRC 12865</strain>
    </source>
</reference>
<feature type="compositionally biased region" description="Low complexity" evidence="1">
    <location>
        <begin position="166"/>
        <end position="185"/>
    </location>
</feature>
<dbReference type="OrthoDB" id="4335221at2"/>
<evidence type="ECO:0000313" key="4">
    <source>
        <dbReference type="Proteomes" id="UP000315226"/>
    </source>
</evidence>
<gene>
    <name evidence="3" type="ORF">SGA01_20070</name>
</gene>
<feature type="region of interest" description="Disordered" evidence="1">
    <location>
        <begin position="124"/>
        <end position="199"/>
    </location>
</feature>
<feature type="compositionally biased region" description="Low complexity" evidence="1">
    <location>
        <begin position="124"/>
        <end position="145"/>
    </location>
</feature>
<feature type="compositionally biased region" description="Pro residues" evidence="1">
    <location>
        <begin position="20"/>
        <end position="38"/>
    </location>
</feature>
<proteinExistence type="predicted"/>
<dbReference type="AlphaFoldDB" id="A0A4Y3RFE2"/>
<keyword evidence="2" id="KW-1133">Transmembrane helix</keyword>
<protein>
    <recommendedName>
        <fullName evidence="5">Serine/arginine repetitive matrix protein 2</fullName>
    </recommendedName>
</protein>
<dbReference type="RefSeq" id="WP_141295459.1">
    <property type="nucleotide sequence ID" value="NZ_BJMN01000012.1"/>
</dbReference>
<dbReference type="EMBL" id="BJMN01000012">
    <property type="protein sequence ID" value="GEB56402.1"/>
    <property type="molecule type" value="Genomic_DNA"/>
</dbReference>
<feature type="region of interest" description="Disordered" evidence="1">
    <location>
        <begin position="1"/>
        <end position="58"/>
    </location>
</feature>
<feature type="compositionally biased region" description="Low complexity" evidence="1">
    <location>
        <begin position="39"/>
        <end position="51"/>
    </location>
</feature>
<keyword evidence="2" id="KW-0812">Transmembrane</keyword>
<dbReference type="Proteomes" id="UP000315226">
    <property type="component" value="Unassembled WGS sequence"/>
</dbReference>
<feature type="transmembrane region" description="Helical" evidence="2">
    <location>
        <begin position="96"/>
        <end position="117"/>
    </location>
</feature>
<sequence>MSARWNDETQSWETVGGAPSPAPVPPPMPATGPAPAPASGPVAGPASVPVAPASPPPPSYAPEYAPEYVAETGEWQYATAAVPAGAAGGRPRARGAVAAGVAVAVLAAGSVGTWLLWGRSEDGNGAAAGGPAVSVSESLETSSSEYPTDAPTDAEPSYGTDSPTNSATGLPSGGPTPSGSATASTDGVPPPGYRAQKDLKGFTVGVPEGWDRTESDQGVFYNAPDGKSLLQVFVVTEPDMTPYEALRGASDDGKANKPGYVEISLDRVTGDPGAPADAAELVYAYSREGGRRKVVDRAFTAADGNHYAILAAGPESDWPKQREVLRVALEFFRPGAY</sequence>
<keyword evidence="4" id="KW-1185">Reference proteome</keyword>
<evidence type="ECO:0000256" key="1">
    <source>
        <dbReference type="SAM" id="MobiDB-lite"/>
    </source>
</evidence>